<evidence type="ECO:0000256" key="1">
    <source>
        <dbReference type="ARBA" id="ARBA00004442"/>
    </source>
</evidence>
<dbReference type="InterPro" id="IPR011990">
    <property type="entry name" value="TPR-like_helical_dom_sf"/>
</dbReference>
<comment type="subcellular location">
    <subcellularLocation>
        <location evidence="1">Cell outer membrane</location>
    </subcellularLocation>
</comment>
<evidence type="ECO:0000256" key="4">
    <source>
        <dbReference type="ARBA" id="ARBA00023136"/>
    </source>
</evidence>
<proteinExistence type="inferred from homology"/>
<accession>A0A7K0KHG7</accession>
<reference evidence="8 9" key="1">
    <citation type="submission" date="2019-08" db="EMBL/GenBank/DDBJ databases">
        <title>In-depth cultivation of the pig gut microbiome towards novel bacterial diversity and tailored functional studies.</title>
        <authorList>
            <person name="Wylensek D."/>
            <person name="Hitch T.C.A."/>
            <person name="Clavel T."/>
        </authorList>
    </citation>
    <scope>NUCLEOTIDE SEQUENCE [LARGE SCALE GENOMIC DNA]</scope>
    <source>
        <strain evidence="8 9">LKV-178-WT-2A</strain>
    </source>
</reference>
<evidence type="ECO:0000256" key="5">
    <source>
        <dbReference type="ARBA" id="ARBA00023237"/>
    </source>
</evidence>
<dbReference type="PROSITE" id="PS51257">
    <property type="entry name" value="PROKAR_LIPOPROTEIN"/>
    <property type="match status" value="1"/>
</dbReference>
<feature type="signal peptide" evidence="6">
    <location>
        <begin position="1"/>
        <end position="22"/>
    </location>
</feature>
<keyword evidence="5" id="KW-0998">Cell outer membrane</keyword>
<comment type="caution">
    <text evidence="8">The sequence shown here is derived from an EMBL/GenBank/DDBJ whole genome shotgun (WGS) entry which is preliminary data.</text>
</comment>
<dbReference type="Gene3D" id="1.25.40.390">
    <property type="match status" value="1"/>
</dbReference>
<dbReference type="GO" id="GO:0009279">
    <property type="term" value="C:cell outer membrane"/>
    <property type="evidence" value="ECO:0007669"/>
    <property type="project" value="UniProtKB-SubCell"/>
</dbReference>
<keyword evidence="9" id="KW-1185">Reference proteome</keyword>
<organism evidence="8 9">
    <name type="scientific">Hallella mizrahii</name>
    <dbReference type="NCBI Taxonomy" id="2606637"/>
    <lineage>
        <taxon>Bacteria</taxon>
        <taxon>Pseudomonadati</taxon>
        <taxon>Bacteroidota</taxon>
        <taxon>Bacteroidia</taxon>
        <taxon>Bacteroidales</taxon>
        <taxon>Prevotellaceae</taxon>
        <taxon>Hallella</taxon>
    </lineage>
</organism>
<dbReference type="Pfam" id="PF07980">
    <property type="entry name" value="SusD_RagB"/>
    <property type="match status" value="1"/>
</dbReference>
<dbReference type="SUPFAM" id="SSF48452">
    <property type="entry name" value="TPR-like"/>
    <property type="match status" value="1"/>
</dbReference>
<sequence>MKKINRYIYVAGLLTMSLTSLTGCIDETEPTSYATQNQVQQSSSAAEALLSAMPAYFNTIWSEDRHWSFGYGALMHIRDVQTGDLLKSSDSYNQFENWGQNKYQGDKYIYPQFIWNFYYGFINTANNMISGVNADNATDTQLGYLGAGYAFRAMLYLDLARSFEFLPNDKTSAINSYGHDVTGLTVPIIKAGMSQDSARSNPRVDHKTMAAFILGDLDNAEKYIVHLTNTNGKTLPNLACVYGLKARLYMWNEDYANAEKYARLAINESHLSPMTETQALNTKTGFNVVDPWMWGAQQTSENRTVTSGIINWTSFVSDESSFGYCGTGTGTYNEIDKNMYDRISNNDWRKLWFKAPKGSALDGKNLYVSDANGAIFPPYTSLKFRPGEGNSDDPNTGAATAYPIMRVEEMYFIEAEAAAHQDANKGKQLLEEFMKKYRNPSYTCKATSQADIIEEIVFQKRVELFGEGQTFFDIKRLNYSVTRGYADTNWRDVQRFNTNGRPAWMNYCIVQTEGNNNKAVTEYNNPDPSDTYTPWTGK</sequence>
<feature type="domain" description="RagB/SusD" evidence="7">
    <location>
        <begin position="384"/>
        <end position="509"/>
    </location>
</feature>
<evidence type="ECO:0000313" key="8">
    <source>
        <dbReference type="EMBL" id="MST85393.1"/>
    </source>
</evidence>
<feature type="chain" id="PRO_5029511972" evidence="6">
    <location>
        <begin position="23"/>
        <end position="538"/>
    </location>
</feature>
<protein>
    <submittedName>
        <fullName evidence="8">RagB/SusD family nutrient uptake outer membrane protein</fullName>
    </submittedName>
</protein>
<name>A0A7K0KHG7_9BACT</name>
<dbReference type="RefSeq" id="WP_154534980.1">
    <property type="nucleotide sequence ID" value="NZ_VUNG01000036.1"/>
</dbReference>
<dbReference type="InterPro" id="IPR012944">
    <property type="entry name" value="SusD_RagB_dom"/>
</dbReference>
<evidence type="ECO:0000259" key="7">
    <source>
        <dbReference type="Pfam" id="PF07980"/>
    </source>
</evidence>
<dbReference type="AlphaFoldDB" id="A0A7K0KHG7"/>
<evidence type="ECO:0000256" key="6">
    <source>
        <dbReference type="SAM" id="SignalP"/>
    </source>
</evidence>
<dbReference type="Proteomes" id="UP000438914">
    <property type="component" value="Unassembled WGS sequence"/>
</dbReference>
<dbReference type="EMBL" id="VUNG01000036">
    <property type="protein sequence ID" value="MST85393.1"/>
    <property type="molecule type" value="Genomic_DNA"/>
</dbReference>
<comment type="similarity">
    <text evidence="2">Belongs to the SusD family.</text>
</comment>
<keyword evidence="3 6" id="KW-0732">Signal</keyword>
<gene>
    <name evidence="8" type="ORF">FYJ73_12085</name>
</gene>
<evidence type="ECO:0000256" key="2">
    <source>
        <dbReference type="ARBA" id="ARBA00006275"/>
    </source>
</evidence>
<evidence type="ECO:0000313" key="9">
    <source>
        <dbReference type="Proteomes" id="UP000438914"/>
    </source>
</evidence>
<evidence type="ECO:0000256" key="3">
    <source>
        <dbReference type="ARBA" id="ARBA00022729"/>
    </source>
</evidence>
<keyword evidence="4" id="KW-0472">Membrane</keyword>